<feature type="binding site" evidence="1">
    <location>
        <position position="272"/>
    </location>
    <ligand>
        <name>D-glucosamine</name>
        <dbReference type="ChEBI" id="CHEBI:58723"/>
    </ligand>
</feature>
<protein>
    <recommendedName>
        <fullName evidence="1">Glucosamine kinase</fullName>
        <shortName evidence="1">GlcN kinase</shortName>
        <shortName evidence="1">GlcNK</shortName>
        <ecNumber evidence="1">2.7.1.8</ecNumber>
    </recommendedName>
</protein>
<dbReference type="HAMAP" id="MF_02218">
    <property type="entry name" value="GlcN_kinase"/>
    <property type="match status" value="1"/>
</dbReference>
<dbReference type="InterPro" id="IPR043674">
    <property type="entry name" value="GlcN_kinase"/>
</dbReference>
<name>A0ABT6KYR0_9MYCO</name>
<gene>
    <name evidence="2" type="ORF">M2272_002473</name>
</gene>
<keyword evidence="1" id="KW-0460">Magnesium</keyword>
<feature type="binding site" evidence="1">
    <location>
        <position position="380"/>
    </location>
    <ligand>
        <name>D-glucosamine</name>
        <dbReference type="ChEBI" id="CHEBI:58723"/>
    </ligand>
</feature>
<evidence type="ECO:0000313" key="3">
    <source>
        <dbReference type="Proteomes" id="UP001160130"/>
    </source>
</evidence>
<comment type="subunit">
    <text evidence="1">Monomer.</text>
</comment>
<dbReference type="GO" id="GO:0016740">
    <property type="term" value="F:transferase activity"/>
    <property type="evidence" value="ECO:0007669"/>
    <property type="project" value="UniProtKB-KW"/>
</dbReference>
<feature type="binding site" evidence="1">
    <location>
        <position position="109"/>
    </location>
    <ligand>
        <name>ATP</name>
        <dbReference type="ChEBI" id="CHEBI:30616"/>
    </ligand>
</feature>
<feature type="binding site" evidence="1">
    <location>
        <position position="167"/>
    </location>
    <ligand>
        <name>ATP</name>
        <dbReference type="ChEBI" id="CHEBI:30616"/>
    </ligand>
</feature>
<comment type="function">
    <text evidence="1">Catalyzes the ATP-dependent phosphorylation of D-glucosamine (GlcN) to D-glucosamine 6-phosphate. May be involved in the phosphorylation of acquired extracellular GlcN derived from the hydrolysis of chitosan, i.e., in the incorporation of exogenous GlcN into the bacterial GlcNAc metabolism.</text>
</comment>
<dbReference type="EMBL" id="JARXVE010000003">
    <property type="protein sequence ID" value="MDH6195833.1"/>
    <property type="molecule type" value="Genomic_DNA"/>
</dbReference>
<dbReference type="NCBIfam" id="NF041273">
    <property type="entry name" value="GlcN_kinase"/>
    <property type="match status" value="1"/>
</dbReference>
<dbReference type="InterPro" id="IPR053634">
    <property type="entry name" value="Actino_Glucosamine_Kinase"/>
</dbReference>
<evidence type="ECO:0000256" key="1">
    <source>
        <dbReference type="HAMAP-Rule" id="MF_02218"/>
    </source>
</evidence>
<accession>A0ABT6KYR0</accession>
<keyword evidence="1" id="KW-0479">Metal-binding</keyword>
<evidence type="ECO:0000313" key="2">
    <source>
        <dbReference type="EMBL" id="MDH6195833.1"/>
    </source>
</evidence>
<feature type="binding site" evidence="1">
    <location>
        <position position="291"/>
    </location>
    <ligand>
        <name>Mg(2+)</name>
        <dbReference type="ChEBI" id="CHEBI:18420"/>
        <label>2</label>
    </ligand>
</feature>
<comment type="caution">
    <text evidence="1">Lacks conserved residue(s) required for the propagation of feature annotation.</text>
</comment>
<dbReference type="EC" id="2.7.1.8" evidence="1"/>
<comment type="similarity">
    <text evidence="1">Belongs to the actinobacterial glucosamine kinase family.</text>
</comment>
<reference evidence="2 3" key="1">
    <citation type="submission" date="2023-04" db="EMBL/GenBank/DDBJ databases">
        <title>Forest soil microbial communities from Buena Vista Peninsula, Colon Province, Panama.</title>
        <authorList>
            <person name="Bouskill N."/>
        </authorList>
    </citation>
    <scope>NUCLEOTIDE SEQUENCE [LARGE SCALE GENOMIC DNA]</scope>
    <source>
        <strain evidence="2 3">AC80</strain>
    </source>
</reference>
<dbReference type="Proteomes" id="UP001160130">
    <property type="component" value="Unassembled WGS sequence"/>
</dbReference>
<keyword evidence="1" id="KW-0418">Kinase</keyword>
<comment type="caution">
    <text evidence="2">The sequence shown here is derived from an EMBL/GenBank/DDBJ whole genome shotgun (WGS) entry which is preliminary data.</text>
</comment>
<dbReference type="RefSeq" id="WP_280832450.1">
    <property type="nucleotide sequence ID" value="NZ_JARXVE010000003.1"/>
</dbReference>
<feature type="short sequence motif" description="Substrate specificity determinant motif" evidence="1">
    <location>
        <begin position="376"/>
        <end position="391"/>
    </location>
</feature>
<sequence length="408" mass="43119">MQLTPTDLLEDPADVLHLGERHALAIVHRDGRLSAVPAVAEQNGWRRATAGCGAADALVRLIAATPGRSSHGRFSVVSWTGQHSPGAERPITVDQTNESVIVGDRAVVKWTTHLEPGPHPAPSRLSTLTSAGFTAMPAPWGMVTWKPEGGDETLVATVTGYMSGAVDGWTWAVDLVAAAVASGDLTDVVRAYTAVGEVIADLHASLAGTAVMSTQDDANRWRRSAFATLEDAQKLASPSNAALLTERAGDIATTLNGLSDLVGVPILDAHGDLHVGQILRADDRFVVTDFDGNPVLPPAERVLPIPAAVDVAGIIQSLSHVAIVAAKHHDLDPGALGRVDEASRSALLDTYVRRLAETGHAGLFAGEAMAAFRLQQVLREIVYAGRHLPRWMYVPDAALPALLKETSR</sequence>
<comment type="catalytic activity">
    <reaction evidence="1">
        <text>D-glucosamine + ATP = D-glucosamine 6-phosphate + ADP + H(+)</text>
        <dbReference type="Rhea" id="RHEA:10948"/>
        <dbReference type="ChEBI" id="CHEBI:15378"/>
        <dbReference type="ChEBI" id="CHEBI:30616"/>
        <dbReference type="ChEBI" id="CHEBI:58723"/>
        <dbReference type="ChEBI" id="CHEBI:58725"/>
        <dbReference type="ChEBI" id="CHEBI:456216"/>
        <dbReference type="EC" id="2.7.1.8"/>
    </reaction>
</comment>
<proteinExistence type="inferred from homology"/>
<feature type="binding site" evidence="1">
    <location>
        <position position="289"/>
    </location>
    <ligand>
        <name>Mg(2+)</name>
        <dbReference type="ChEBI" id="CHEBI:18420"/>
        <label>2</label>
    </ligand>
</feature>
<keyword evidence="1 2" id="KW-0808">Transferase</keyword>
<keyword evidence="1" id="KW-0119">Carbohydrate metabolism</keyword>
<feature type="binding site" evidence="1">
    <location>
        <position position="277"/>
    </location>
    <ligand>
        <name>Mg(2+)</name>
        <dbReference type="ChEBI" id="CHEBI:18420"/>
        <label>1</label>
    </ligand>
</feature>
<comment type="cofactor">
    <cofactor evidence="1">
        <name>Mg(2+)</name>
        <dbReference type="ChEBI" id="CHEBI:18420"/>
    </cofactor>
    <text evidence="1">Binds 2 Mg(2+) ions per subunit.</text>
</comment>
<feature type="binding site" evidence="1">
    <location>
        <position position="289"/>
    </location>
    <ligand>
        <name>Mg(2+)</name>
        <dbReference type="ChEBI" id="CHEBI:18420"/>
        <label>1</label>
    </ligand>
</feature>
<keyword evidence="3" id="KW-1185">Reference proteome</keyword>
<dbReference type="Gene3D" id="3.90.1200.10">
    <property type="match status" value="1"/>
</dbReference>
<dbReference type="InterPro" id="IPR011009">
    <property type="entry name" value="Kinase-like_dom_sf"/>
</dbReference>
<keyword evidence="1" id="KW-0547">Nucleotide-binding</keyword>
<organism evidence="2 3">
    <name type="scientific">Mycolicibacterium frederiksbergense</name>
    <dbReference type="NCBI Taxonomy" id="117567"/>
    <lineage>
        <taxon>Bacteria</taxon>
        <taxon>Bacillati</taxon>
        <taxon>Actinomycetota</taxon>
        <taxon>Actinomycetes</taxon>
        <taxon>Mycobacteriales</taxon>
        <taxon>Mycobacteriaceae</taxon>
        <taxon>Mycolicibacterium</taxon>
    </lineage>
</organism>
<keyword evidence="1" id="KW-0067">ATP-binding</keyword>
<dbReference type="SUPFAM" id="SSF56112">
    <property type="entry name" value="Protein kinase-like (PK-like)"/>
    <property type="match status" value="1"/>
</dbReference>